<organism evidence="1 2">
    <name type="scientific">Actinotalea ferrariae CF5-4</name>
    <dbReference type="NCBI Taxonomy" id="948458"/>
    <lineage>
        <taxon>Bacteria</taxon>
        <taxon>Bacillati</taxon>
        <taxon>Actinomycetota</taxon>
        <taxon>Actinomycetes</taxon>
        <taxon>Micrococcales</taxon>
        <taxon>Cellulomonadaceae</taxon>
        <taxon>Actinotalea</taxon>
    </lineage>
</organism>
<dbReference type="Proteomes" id="UP000019753">
    <property type="component" value="Unassembled WGS sequence"/>
</dbReference>
<reference evidence="1 2" key="1">
    <citation type="submission" date="2014-01" db="EMBL/GenBank/DDBJ databases">
        <title>Actinotalea ferrariae CF5-4.</title>
        <authorList>
            <person name="Chen F."/>
            <person name="Li Y."/>
            <person name="Wang G."/>
        </authorList>
    </citation>
    <scope>NUCLEOTIDE SEQUENCE [LARGE SCALE GENOMIC DNA]</scope>
    <source>
        <strain evidence="1 2">CF5-4</strain>
    </source>
</reference>
<comment type="caution">
    <text evidence="1">The sequence shown here is derived from an EMBL/GenBank/DDBJ whole genome shotgun (WGS) entry which is preliminary data.</text>
</comment>
<sequence length="115" mass="13316">MKQPTAFVLHKVSYTGHCGRERRKTGRHGFECSQTESFVGSGRQERIMAAEQFRNIVSHAKEDNLSLTSPLPHLQFQLPSQRPLAYYCQRYVWKTHDRLYCAPDVLPMVQRAHGD</sequence>
<proteinExistence type="predicted"/>
<evidence type="ECO:0000313" key="1">
    <source>
        <dbReference type="EMBL" id="EYR65144.1"/>
    </source>
</evidence>
<name>A0A021VVB7_9CELL</name>
<gene>
    <name evidence="1" type="ORF">N866_13160</name>
</gene>
<keyword evidence="2" id="KW-1185">Reference proteome</keyword>
<accession>A0A021VVB7</accession>
<dbReference type="EMBL" id="AXCW01000004">
    <property type="protein sequence ID" value="EYR65144.1"/>
    <property type="molecule type" value="Genomic_DNA"/>
</dbReference>
<evidence type="ECO:0000313" key="2">
    <source>
        <dbReference type="Proteomes" id="UP000019753"/>
    </source>
</evidence>
<dbReference type="AlphaFoldDB" id="A0A021VVB7"/>
<protein>
    <submittedName>
        <fullName evidence="1">Uncharacterized protein</fullName>
    </submittedName>
</protein>